<dbReference type="AlphaFoldDB" id="A0A8E0VHZ8"/>
<accession>A0A8E0VHZ8</accession>
<dbReference type="OrthoDB" id="10067624at2759"/>
<dbReference type="Proteomes" id="UP000728185">
    <property type="component" value="Unassembled WGS sequence"/>
</dbReference>
<evidence type="ECO:0000313" key="3">
    <source>
        <dbReference type="Proteomes" id="UP000728185"/>
    </source>
</evidence>
<reference evidence="2" key="1">
    <citation type="submission" date="2019-05" db="EMBL/GenBank/DDBJ databases">
        <title>Annotation for the trematode Fasciolopsis buski.</title>
        <authorList>
            <person name="Choi Y.-J."/>
        </authorList>
    </citation>
    <scope>NUCLEOTIDE SEQUENCE</scope>
    <source>
        <strain evidence="2">HT</strain>
        <tissue evidence="2">Whole worm</tissue>
    </source>
</reference>
<feature type="region of interest" description="Disordered" evidence="1">
    <location>
        <begin position="110"/>
        <end position="211"/>
    </location>
</feature>
<comment type="caution">
    <text evidence="2">The sequence shown here is derived from an EMBL/GenBank/DDBJ whole genome shotgun (WGS) entry which is preliminary data.</text>
</comment>
<gene>
    <name evidence="2" type="ORF">FBUS_04465</name>
</gene>
<proteinExistence type="predicted"/>
<dbReference type="EMBL" id="LUCM01007866">
    <property type="protein sequence ID" value="KAA0189278.1"/>
    <property type="molecule type" value="Genomic_DNA"/>
</dbReference>
<feature type="compositionally biased region" description="Polar residues" evidence="1">
    <location>
        <begin position="171"/>
        <end position="185"/>
    </location>
</feature>
<keyword evidence="3" id="KW-1185">Reference proteome</keyword>
<organism evidence="2 3">
    <name type="scientific">Fasciolopsis buskii</name>
    <dbReference type="NCBI Taxonomy" id="27845"/>
    <lineage>
        <taxon>Eukaryota</taxon>
        <taxon>Metazoa</taxon>
        <taxon>Spiralia</taxon>
        <taxon>Lophotrochozoa</taxon>
        <taxon>Platyhelminthes</taxon>
        <taxon>Trematoda</taxon>
        <taxon>Digenea</taxon>
        <taxon>Plagiorchiida</taxon>
        <taxon>Echinostomata</taxon>
        <taxon>Echinostomatoidea</taxon>
        <taxon>Fasciolidae</taxon>
        <taxon>Fasciolopsis</taxon>
    </lineage>
</organism>
<evidence type="ECO:0000313" key="2">
    <source>
        <dbReference type="EMBL" id="KAA0189278.1"/>
    </source>
</evidence>
<evidence type="ECO:0000256" key="1">
    <source>
        <dbReference type="SAM" id="MobiDB-lite"/>
    </source>
</evidence>
<feature type="compositionally biased region" description="Low complexity" evidence="1">
    <location>
        <begin position="189"/>
        <end position="211"/>
    </location>
</feature>
<name>A0A8E0VHZ8_9TREM</name>
<feature type="compositionally biased region" description="Polar residues" evidence="1">
    <location>
        <begin position="129"/>
        <end position="139"/>
    </location>
</feature>
<sequence>MKLFLIFPISPRSYKFHSRFGLDVPSHLLCDGVRSRSLEHLQASTRKFRTPTLTGYPSITRYPGLSEHCHHQQHPIDRLDWLSHPDAAGISSPFSITSLVSALLPFSLSSSNNPDVDNRSDKSVVGGSLSDTLKTSSPSFGPGPETEPIRIRPRSPPRSRGLLEVSRIDSETNSVQRVVSANARPNSPPSGKISISSSSSTSSGSSSSSSS</sequence>
<protein>
    <submittedName>
        <fullName evidence="2">Uncharacterized protein</fullName>
    </submittedName>
</protein>